<keyword evidence="3 5" id="KW-0221">Differentiation</keyword>
<comment type="similarity">
    <text evidence="1 5">Belongs to the Frigida family.</text>
</comment>
<evidence type="ECO:0000256" key="7">
    <source>
        <dbReference type="SAM" id="MobiDB-lite"/>
    </source>
</evidence>
<keyword evidence="2 5" id="KW-0217">Developmental protein</keyword>
<dbReference type="AlphaFoldDB" id="A0A251NZD4"/>
<keyword evidence="6" id="KW-0175">Coiled coil</keyword>
<evidence type="ECO:0000256" key="2">
    <source>
        <dbReference type="ARBA" id="ARBA00022473"/>
    </source>
</evidence>
<gene>
    <name evidence="8" type="ORF">PRUPE_6G334100</name>
</gene>
<dbReference type="GO" id="GO:0030154">
    <property type="term" value="P:cell differentiation"/>
    <property type="evidence" value="ECO:0007669"/>
    <property type="project" value="UniProtKB-KW"/>
</dbReference>
<evidence type="ECO:0000256" key="5">
    <source>
        <dbReference type="RuleBase" id="RU364012"/>
    </source>
</evidence>
<organism evidence="8 9">
    <name type="scientific">Prunus persica</name>
    <name type="common">Peach</name>
    <name type="synonym">Amygdalus persica</name>
    <dbReference type="NCBI Taxonomy" id="3760"/>
    <lineage>
        <taxon>Eukaryota</taxon>
        <taxon>Viridiplantae</taxon>
        <taxon>Streptophyta</taxon>
        <taxon>Embryophyta</taxon>
        <taxon>Tracheophyta</taxon>
        <taxon>Spermatophyta</taxon>
        <taxon>Magnoliopsida</taxon>
        <taxon>eudicotyledons</taxon>
        <taxon>Gunneridae</taxon>
        <taxon>Pentapetalae</taxon>
        <taxon>rosids</taxon>
        <taxon>fabids</taxon>
        <taxon>Rosales</taxon>
        <taxon>Rosaceae</taxon>
        <taxon>Amygdaloideae</taxon>
        <taxon>Amygdaleae</taxon>
        <taxon>Prunus</taxon>
    </lineage>
</organism>
<dbReference type="Gramene" id="ONI04679">
    <property type="protein sequence ID" value="ONI04679"/>
    <property type="gene ID" value="PRUPE_6G334100"/>
</dbReference>
<name>A0A251NZD4_PRUPE</name>
<evidence type="ECO:0000256" key="4">
    <source>
        <dbReference type="ARBA" id="ARBA00023089"/>
    </source>
</evidence>
<feature type="coiled-coil region" evidence="6">
    <location>
        <begin position="280"/>
        <end position="406"/>
    </location>
</feature>
<reference evidence="8 9" key="1">
    <citation type="journal article" date="2013" name="Nat. Genet.">
        <title>The high-quality draft genome of peach (Prunus persica) identifies unique patterns of genetic diversity, domestication and genome evolution.</title>
        <authorList>
            <consortium name="International Peach Genome Initiative"/>
            <person name="Verde I."/>
            <person name="Abbott A.G."/>
            <person name="Scalabrin S."/>
            <person name="Jung S."/>
            <person name="Shu S."/>
            <person name="Marroni F."/>
            <person name="Zhebentyayeva T."/>
            <person name="Dettori M.T."/>
            <person name="Grimwood J."/>
            <person name="Cattonaro F."/>
            <person name="Zuccolo A."/>
            <person name="Rossini L."/>
            <person name="Jenkins J."/>
            <person name="Vendramin E."/>
            <person name="Meisel L.A."/>
            <person name="Decroocq V."/>
            <person name="Sosinski B."/>
            <person name="Prochnik S."/>
            <person name="Mitros T."/>
            <person name="Policriti A."/>
            <person name="Cipriani G."/>
            <person name="Dondini L."/>
            <person name="Ficklin S."/>
            <person name="Goodstein D.M."/>
            <person name="Xuan P."/>
            <person name="Del Fabbro C."/>
            <person name="Aramini V."/>
            <person name="Copetti D."/>
            <person name="Gonzalez S."/>
            <person name="Horner D.S."/>
            <person name="Falchi R."/>
            <person name="Lucas S."/>
            <person name="Mica E."/>
            <person name="Maldonado J."/>
            <person name="Lazzari B."/>
            <person name="Bielenberg D."/>
            <person name="Pirona R."/>
            <person name="Miculan M."/>
            <person name="Barakat A."/>
            <person name="Testolin R."/>
            <person name="Stella A."/>
            <person name="Tartarini S."/>
            <person name="Tonutti P."/>
            <person name="Arus P."/>
            <person name="Orellana A."/>
            <person name="Wells C."/>
            <person name="Main D."/>
            <person name="Vizzotto G."/>
            <person name="Silva H."/>
            <person name="Salamini F."/>
            <person name="Schmutz J."/>
            <person name="Morgante M."/>
            <person name="Rokhsar D.S."/>
        </authorList>
    </citation>
    <scope>NUCLEOTIDE SEQUENCE [LARGE SCALE GENOMIC DNA]</scope>
    <source>
        <strain evidence="9">cv. Nemared</strain>
    </source>
</reference>
<evidence type="ECO:0000256" key="6">
    <source>
        <dbReference type="SAM" id="Coils"/>
    </source>
</evidence>
<evidence type="ECO:0000313" key="8">
    <source>
        <dbReference type="EMBL" id="ONI04679.1"/>
    </source>
</evidence>
<accession>A0A251NZD4</accession>
<evidence type="ECO:0000256" key="1">
    <source>
        <dbReference type="ARBA" id="ARBA00008956"/>
    </source>
</evidence>
<proteinExistence type="inferred from homology"/>
<feature type="region of interest" description="Disordered" evidence="7">
    <location>
        <begin position="406"/>
        <end position="429"/>
    </location>
</feature>
<evidence type="ECO:0000313" key="9">
    <source>
        <dbReference type="Proteomes" id="UP000006882"/>
    </source>
</evidence>
<dbReference type="PANTHER" id="PTHR31791">
    <property type="entry name" value="FRIGIDA-LIKE PROTEIN 3-RELATED"/>
    <property type="match status" value="1"/>
</dbReference>
<protein>
    <recommendedName>
        <fullName evidence="5">FRIGIDA-like protein</fullName>
    </recommendedName>
</protein>
<dbReference type="Proteomes" id="UP000006882">
    <property type="component" value="Chromosome G6"/>
</dbReference>
<dbReference type="GO" id="GO:0009908">
    <property type="term" value="P:flower development"/>
    <property type="evidence" value="ECO:0007669"/>
    <property type="project" value="UniProtKB-KW"/>
</dbReference>
<feature type="compositionally biased region" description="Polar residues" evidence="7">
    <location>
        <begin position="407"/>
        <end position="419"/>
    </location>
</feature>
<dbReference type="InterPro" id="IPR012474">
    <property type="entry name" value="Frigida"/>
</dbReference>
<keyword evidence="9" id="KW-1185">Reference proteome</keyword>
<dbReference type="Pfam" id="PF07899">
    <property type="entry name" value="Frigida"/>
    <property type="match status" value="2"/>
</dbReference>
<dbReference type="PANTHER" id="PTHR31791:SF70">
    <property type="entry name" value="FRIGIDA-LIKE PROTEIN"/>
    <property type="match status" value="1"/>
</dbReference>
<dbReference type="EMBL" id="CM007656">
    <property type="protein sequence ID" value="ONI04679.1"/>
    <property type="molecule type" value="Genomic_DNA"/>
</dbReference>
<feature type="coiled-coil region" evidence="6">
    <location>
        <begin position="49"/>
        <end position="182"/>
    </location>
</feature>
<evidence type="ECO:0000256" key="3">
    <source>
        <dbReference type="ARBA" id="ARBA00022782"/>
    </source>
</evidence>
<sequence>MEFTRIVYFKLQAETPNSRSERTELKQSNLALQWKGLLGHIDTRFQKLQDEFDSERNSLQTRFQELQDQFDLEQNSPQARYQELEDREKELEEKVFSFHSKMESKAQELHGIERLTEERIKEVDVTEKRLVEVEKLVKEKETKCDLIQKSIEEGTEKLCWVRKSLEERSKELEIKEEEVTGAQGVLNAFREDIELNRRQLNAIRGSVEKEKNVLVLKQEGVKAAGKSLEECHKEIKLKKERLCLIQKVMVQCSNSLQSREKTIREMELKVKDYGLLKKSMEEWSCKLESKERELEGWVEKFELRNKQVESKFEELNLIHNRANEYLNEVEVQAKELELKQKQFDLMIQKRQRDLDSQDKLLQEQAKEIELKQKQFDLMIQERQKHLESEEKLLQEQAKELELKQKQFDSTQKSMETNVPSSSSIQSSANRNGRGLQLLMNENLKRIDLVGREISGVLQASSDPAKLVLDAMQGFYPSNLNVDNQEFDYDLRVIRRSCLLLLQELKRFSPQINPHVRDKAMELAADWKAKIKVATENWLEILGFLRLVSTYEFTTAYDAKELQTLLAIVVKQDQATEFCQAFGITNKAPVGNIVSLPVKIDEPECLPSQPHVGLDVKKDAISLAVQWQEKMRADTENSLEILGFLQFVAAYGLLSTLNGDEIVKLLGMICQHAQALELCEELGFADKIPELIGRVFANGLKMIDKPIGYNIMKMYMKLRDCLQARLILLGSFTYYFVQDLIERKQLFEAVKTYLHLQGVLVHKHIADFRAVVQCLKDNNLESDFLAKDVETEIAVLETLKKSMRSSVKHSNETQPLQLRQTRLTIRGGDMRVVGDVMADSAYGFLKTSLSFRGQQRPNHLGFVDQRFTTVPDDVVGG</sequence>
<keyword evidence="4 5" id="KW-0287">Flowering</keyword>